<proteinExistence type="predicted"/>
<sequence>MIYVKLHGRIGNHLFEMAAAATLAAHNNDQFCAVCHKDYKIAPPDSCYVWDFIQPYRNNIYRNISILESTPDNLIPFQQKGFKYNEIPYQKNLLLDGGFQSYKYFDEDIIKDLFSIPADLKKKILSQYKEIFSSPVIGVNVRRGDYCYIPHKLPVCSKIYFQKAMKLFPKNSRFVFISDDLSWCKKHFKGDNIYFLENNDPLIDLYAQTLCTDNIISNSTFSWWGAYLNPNPNKKIIYPKPWFGKYAQNNKSDVDDLIPLSWIPIRNRLSFSMWIKAKKLGFLTKINLLK</sequence>
<evidence type="ECO:0000313" key="4">
    <source>
        <dbReference type="Proteomes" id="UP000260862"/>
    </source>
</evidence>
<dbReference type="GO" id="GO:0016020">
    <property type="term" value="C:membrane"/>
    <property type="evidence" value="ECO:0007669"/>
    <property type="project" value="InterPro"/>
</dbReference>
<keyword evidence="2 3" id="KW-0808">Transferase</keyword>
<name>A0A3E4N423_9BACT</name>
<dbReference type="GO" id="GO:0005975">
    <property type="term" value="P:carbohydrate metabolic process"/>
    <property type="evidence" value="ECO:0007669"/>
    <property type="project" value="InterPro"/>
</dbReference>
<organism evidence="3 4">
    <name type="scientific">Phocaeicola plebeius</name>
    <dbReference type="NCBI Taxonomy" id="310297"/>
    <lineage>
        <taxon>Bacteria</taxon>
        <taxon>Pseudomonadati</taxon>
        <taxon>Bacteroidota</taxon>
        <taxon>Bacteroidia</taxon>
        <taxon>Bacteroidales</taxon>
        <taxon>Bacteroidaceae</taxon>
        <taxon>Phocaeicola</taxon>
    </lineage>
</organism>
<keyword evidence="4" id="KW-1185">Reference proteome</keyword>
<comment type="caution">
    <text evidence="3">The sequence shown here is derived from an EMBL/GenBank/DDBJ whole genome shotgun (WGS) entry which is preliminary data.</text>
</comment>
<dbReference type="InterPro" id="IPR002516">
    <property type="entry name" value="Glyco_trans_11"/>
</dbReference>
<gene>
    <name evidence="3" type="ORF">DXD04_07470</name>
</gene>
<protein>
    <submittedName>
        <fullName evidence="3">Alpha-1,2-fucosyltransferase</fullName>
    </submittedName>
</protein>
<evidence type="ECO:0000313" key="3">
    <source>
        <dbReference type="EMBL" id="RGK56340.1"/>
    </source>
</evidence>
<accession>A0A3E4N423</accession>
<dbReference type="EMBL" id="QSQT01000011">
    <property type="protein sequence ID" value="RGK56340.1"/>
    <property type="molecule type" value="Genomic_DNA"/>
</dbReference>
<dbReference type="AlphaFoldDB" id="A0A3E4N423"/>
<dbReference type="GO" id="GO:0008107">
    <property type="term" value="F:galactoside 2-alpha-L-fucosyltransferase activity"/>
    <property type="evidence" value="ECO:0007669"/>
    <property type="project" value="InterPro"/>
</dbReference>
<evidence type="ECO:0000256" key="1">
    <source>
        <dbReference type="ARBA" id="ARBA00022676"/>
    </source>
</evidence>
<dbReference type="RefSeq" id="WP_117672251.1">
    <property type="nucleotide sequence ID" value="NZ_CABOGR010000011.1"/>
</dbReference>
<dbReference type="Proteomes" id="UP000260862">
    <property type="component" value="Unassembled WGS sequence"/>
</dbReference>
<dbReference type="PANTHER" id="PTHR11927">
    <property type="entry name" value="GALACTOSIDE 2-L-FUCOSYLTRANSFERASE"/>
    <property type="match status" value="1"/>
</dbReference>
<reference evidence="3 4" key="1">
    <citation type="submission" date="2018-08" db="EMBL/GenBank/DDBJ databases">
        <title>A genome reference for cultivated species of the human gut microbiota.</title>
        <authorList>
            <person name="Zou Y."/>
            <person name="Xue W."/>
            <person name="Luo G."/>
        </authorList>
    </citation>
    <scope>NUCLEOTIDE SEQUENCE [LARGE SCALE GENOMIC DNA]</scope>
    <source>
        <strain evidence="3 4">TF10-3AC</strain>
    </source>
</reference>
<dbReference type="CDD" id="cd11301">
    <property type="entry name" value="Fut1_Fut2_like"/>
    <property type="match status" value="1"/>
</dbReference>
<dbReference type="PANTHER" id="PTHR11927:SF9">
    <property type="entry name" value="L-FUCOSYLTRANSFERASE"/>
    <property type="match status" value="1"/>
</dbReference>
<keyword evidence="1 3" id="KW-0328">Glycosyltransferase</keyword>
<evidence type="ECO:0000256" key="2">
    <source>
        <dbReference type="ARBA" id="ARBA00022679"/>
    </source>
</evidence>
<dbReference type="Pfam" id="PF01531">
    <property type="entry name" value="Glyco_transf_11"/>
    <property type="match status" value="1"/>
</dbReference>